<evidence type="ECO:0000313" key="3">
    <source>
        <dbReference type="WBParaSite" id="jg24432"/>
    </source>
</evidence>
<proteinExistence type="predicted"/>
<organism evidence="2 3">
    <name type="scientific">Ditylenchus dipsaci</name>
    <dbReference type="NCBI Taxonomy" id="166011"/>
    <lineage>
        <taxon>Eukaryota</taxon>
        <taxon>Metazoa</taxon>
        <taxon>Ecdysozoa</taxon>
        <taxon>Nematoda</taxon>
        <taxon>Chromadorea</taxon>
        <taxon>Rhabditida</taxon>
        <taxon>Tylenchina</taxon>
        <taxon>Tylenchomorpha</taxon>
        <taxon>Sphaerularioidea</taxon>
        <taxon>Anguinidae</taxon>
        <taxon>Anguininae</taxon>
        <taxon>Ditylenchus</taxon>
    </lineage>
</organism>
<sequence length="194" mass="21937">MFQRGPGHPTNIPAASQPDKNKVIETYSTPSKASPCKKMSIKLDKHEPEWSCWHYYKRQRKPSIATCRLCGWSIGIGAGLSDLLLADHMQNAHPHQHSNRLQAEALQRLRQLTAQMVAPTFSVAVDRELQCLSIEVDNLSNELVQIPLQLPSYATTNNNDHLPLDESIVCCQLDNLLNELQIPKCRVRFSETKQ</sequence>
<dbReference type="AlphaFoldDB" id="A0A915DY72"/>
<accession>A0A915DY72</accession>
<dbReference type="WBParaSite" id="jg24432">
    <property type="protein sequence ID" value="jg24432"/>
    <property type="gene ID" value="jg24432"/>
</dbReference>
<name>A0A915DY72_9BILA</name>
<feature type="region of interest" description="Disordered" evidence="1">
    <location>
        <begin position="1"/>
        <end position="20"/>
    </location>
</feature>
<protein>
    <submittedName>
        <fullName evidence="3">BED-type domain-containing protein</fullName>
    </submittedName>
</protein>
<reference evidence="3" key="1">
    <citation type="submission" date="2022-11" db="UniProtKB">
        <authorList>
            <consortium name="WormBaseParasite"/>
        </authorList>
    </citation>
    <scope>IDENTIFICATION</scope>
</reference>
<evidence type="ECO:0000256" key="1">
    <source>
        <dbReference type="SAM" id="MobiDB-lite"/>
    </source>
</evidence>
<dbReference type="Proteomes" id="UP000887574">
    <property type="component" value="Unplaced"/>
</dbReference>
<keyword evidence="2" id="KW-1185">Reference proteome</keyword>
<evidence type="ECO:0000313" key="2">
    <source>
        <dbReference type="Proteomes" id="UP000887574"/>
    </source>
</evidence>